<accession>A0A371H6Z4</accession>
<feature type="non-terminal residue" evidence="1">
    <location>
        <position position="202"/>
    </location>
</feature>
<organism evidence="1 2">
    <name type="scientific">Mucuna pruriens</name>
    <name type="common">Velvet bean</name>
    <name type="synonym">Dolichos pruriens</name>
    <dbReference type="NCBI Taxonomy" id="157652"/>
    <lineage>
        <taxon>Eukaryota</taxon>
        <taxon>Viridiplantae</taxon>
        <taxon>Streptophyta</taxon>
        <taxon>Embryophyta</taxon>
        <taxon>Tracheophyta</taxon>
        <taxon>Spermatophyta</taxon>
        <taxon>Magnoliopsida</taxon>
        <taxon>eudicotyledons</taxon>
        <taxon>Gunneridae</taxon>
        <taxon>Pentapetalae</taxon>
        <taxon>rosids</taxon>
        <taxon>fabids</taxon>
        <taxon>Fabales</taxon>
        <taxon>Fabaceae</taxon>
        <taxon>Papilionoideae</taxon>
        <taxon>50 kb inversion clade</taxon>
        <taxon>NPAAA clade</taxon>
        <taxon>indigoferoid/millettioid clade</taxon>
        <taxon>Phaseoleae</taxon>
        <taxon>Mucuna</taxon>
    </lineage>
</organism>
<proteinExistence type="predicted"/>
<name>A0A371H6Z4_MUCPR</name>
<comment type="caution">
    <text evidence="1">The sequence shown here is derived from an EMBL/GenBank/DDBJ whole genome shotgun (WGS) entry which is preliminary data.</text>
</comment>
<keyword evidence="2" id="KW-1185">Reference proteome</keyword>
<feature type="non-terminal residue" evidence="1">
    <location>
        <position position="1"/>
    </location>
</feature>
<dbReference type="OrthoDB" id="1689420at2759"/>
<evidence type="ECO:0000313" key="2">
    <source>
        <dbReference type="Proteomes" id="UP000257109"/>
    </source>
</evidence>
<dbReference type="AlphaFoldDB" id="A0A371H6Z4"/>
<protein>
    <submittedName>
        <fullName evidence="1">Uncharacterized protein</fullName>
    </submittedName>
</protein>
<sequence>FLSYTHDDAQCCQWRSLDRRTQARIEKPKVAGATQGEPLPSVTAIVVNGGTTEARALVCLHLAETKSDCLCRDQLGSVSAESDSASAEESQSNTNPLYAFDPEIELTLRRLRKNRNTIVDISTNIFSEPGQMENHDRTLKELATPDVVYQPWCIQYPQLEPAQTYELKSGLIHLLPKFHGLAGEDPHKHLKEFHVVCSTMRP</sequence>
<dbReference type="EMBL" id="QJKJ01003427">
    <property type="protein sequence ID" value="RDX98574.1"/>
    <property type="molecule type" value="Genomic_DNA"/>
</dbReference>
<reference evidence="1" key="1">
    <citation type="submission" date="2018-05" db="EMBL/GenBank/DDBJ databases">
        <title>Draft genome of Mucuna pruriens seed.</title>
        <authorList>
            <person name="Nnadi N.E."/>
            <person name="Vos R."/>
            <person name="Hasami M.H."/>
            <person name="Devisetty U.K."/>
            <person name="Aguiy J.C."/>
        </authorList>
    </citation>
    <scope>NUCLEOTIDE SEQUENCE [LARGE SCALE GENOMIC DNA]</scope>
    <source>
        <strain evidence="1">JCA_2017</strain>
    </source>
</reference>
<dbReference type="Proteomes" id="UP000257109">
    <property type="component" value="Unassembled WGS sequence"/>
</dbReference>
<evidence type="ECO:0000313" key="1">
    <source>
        <dbReference type="EMBL" id="RDX98574.1"/>
    </source>
</evidence>
<gene>
    <name evidence="1" type="ORF">CR513_18484</name>
</gene>